<proteinExistence type="inferred from homology"/>
<evidence type="ECO:0000256" key="9">
    <source>
        <dbReference type="ARBA" id="ARBA00023170"/>
    </source>
</evidence>
<evidence type="ECO:0000256" key="7">
    <source>
        <dbReference type="ARBA" id="ARBA00022777"/>
    </source>
</evidence>
<gene>
    <name evidence="12" type="ORF">CLV84_0968</name>
</gene>
<dbReference type="InterPro" id="IPR043150">
    <property type="entry name" value="Phytochrome_PHY_sf"/>
</dbReference>
<keyword evidence="8" id="KW-0157">Chromophore</keyword>
<dbReference type="PROSITE" id="PS50109">
    <property type="entry name" value="HIS_KIN"/>
    <property type="match status" value="1"/>
</dbReference>
<evidence type="ECO:0000256" key="5">
    <source>
        <dbReference type="ARBA" id="ARBA00022606"/>
    </source>
</evidence>
<dbReference type="OrthoDB" id="9766459at2"/>
<dbReference type="InterPro" id="IPR003594">
    <property type="entry name" value="HATPase_dom"/>
</dbReference>
<evidence type="ECO:0000256" key="6">
    <source>
        <dbReference type="ARBA" id="ARBA00022679"/>
    </source>
</evidence>
<dbReference type="GO" id="GO:0000155">
    <property type="term" value="F:phosphorelay sensor kinase activity"/>
    <property type="evidence" value="ECO:0007669"/>
    <property type="project" value="InterPro"/>
</dbReference>
<dbReference type="InterPro" id="IPR001294">
    <property type="entry name" value="Phytochrome"/>
</dbReference>
<evidence type="ECO:0000256" key="3">
    <source>
        <dbReference type="ARBA" id="ARBA00012438"/>
    </source>
</evidence>
<evidence type="ECO:0000259" key="11">
    <source>
        <dbReference type="PROSITE" id="PS50109"/>
    </source>
</evidence>
<dbReference type="InterPro" id="IPR036890">
    <property type="entry name" value="HATPase_C_sf"/>
</dbReference>
<dbReference type="InterPro" id="IPR005467">
    <property type="entry name" value="His_kinase_dom"/>
</dbReference>
<evidence type="ECO:0000256" key="2">
    <source>
        <dbReference type="ARBA" id="ARBA00006402"/>
    </source>
</evidence>
<dbReference type="InterPro" id="IPR016132">
    <property type="entry name" value="Phyto_chromo_attachment"/>
</dbReference>
<dbReference type="SUPFAM" id="SSF55781">
    <property type="entry name" value="GAF domain-like"/>
    <property type="match status" value="2"/>
</dbReference>
<dbReference type="SUPFAM" id="SSF55785">
    <property type="entry name" value="PYP-like sensor domain (PAS domain)"/>
    <property type="match status" value="1"/>
</dbReference>
<dbReference type="Pfam" id="PF01590">
    <property type="entry name" value="GAF"/>
    <property type="match status" value="1"/>
</dbReference>
<keyword evidence="9" id="KW-0675">Receptor</keyword>
<keyword evidence="7 12" id="KW-0418">Kinase</keyword>
<dbReference type="GO" id="GO:0007234">
    <property type="term" value="P:osmosensory signaling via phosphorelay pathway"/>
    <property type="evidence" value="ECO:0007669"/>
    <property type="project" value="TreeGrafter"/>
</dbReference>
<dbReference type="CDD" id="cd00082">
    <property type="entry name" value="HisKA"/>
    <property type="match status" value="1"/>
</dbReference>
<comment type="similarity">
    <text evidence="2">In the N-terminal section; belongs to the phytochrome family.</text>
</comment>
<dbReference type="GO" id="GO:0009881">
    <property type="term" value="F:photoreceptor activity"/>
    <property type="evidence" value="ECO:0007669"/>
    <property type="project" value="UniProtKB-KW"/>
</dbReference>
<dbReference type="PANTHER" id="PTHR42878:SF15">
    <property type="entry name" value="BACTERIOPHYTOCHROME"/>
    <property type="match status" value="1"/>
</dbReference>
<dbReference type="InterPro" id="IPR003018">
    <property type="entry name" value="GAF"/>
</dbReference>
<organism evidence="12 13">
    <name type="scientific">Neolewinella xylanilytica</name>
    <dbReference type="NCBI Taxonomy" id="1514080"/>
    <lineage>
        <taxon>Bacteria</taxon>
        <taxon>Pseudomonadati</taxon>
        <taxon>Bacteroidota</taxon>
        <taxon>Saprospiria</taxon>
        <taxon>Saprospirales</taxon>
        <taxon>Lewinellaceae</taxon>
        <taxon>Neolewinella</taxon>
    </lineage>
</organism>
<comment type="caution">
    <text evidence="12">The sequence shown here is derived from an EMBL/GenBank/DDBJ whole genome shotgun (WGS) entry which is preliminary data.</text>
</comment>
<dbReference type="GO" id="GO:0000156">
    <property type="term" value="F:phosphorelay response regulator activity"/>
    <property type="evidence" value="ECO:0007669"/>
    <property type="project" value="TreeGrafter"/>
</dbReference>
<dbReference type="Gene3D" id="3.30.565.10">
    <property type="entry name" value="Histidine kinase-like ATPase, C-terminal domain"/>
    <property type="match status" value="1"/>
</dbReference>
<dbReference type="InterPro" id="IPR013515">
    <property type="entry name" value="Phytochrome_cen-reg"/>
</dbReference>
<evidence type="ECO:0000256" key="8">
    <source>
        <dbReference type="ARBA" id="ARBA00022991"/>
    </source>
</evidence>
<keyword evidence="4" id="KW-0600">Photoreceptor protein</keyword>
<keyword evidence="13" id="KW-1185">Reference proteome</keyword>
<dbReference type="InterPro" id="IPR036097">
    <property type="entry name" value="HisK_dim/P_sf"/>
</dbReference>
<evidence type="ECO:0000313" key="12">
    <source>
        <dbReference type="EMBL" id="PPK88005.1"/>
    </source>
</evidence>
<dbReference type="InterPro" id="IPR003661">
    <property type="entry name" value="HisK_dim/P_dom"/>
</dbReference>
<dbReference type="PROSITE" id="PS50046">
    <property type="entry name" value="PHYTOCHROME_2"/>
    <property type="match status" value="1"/>
</dbReference>
<dbReference type="InterPro" id="IPR013654">
    <property type="entry name" value="PAS_2"/>
</dbReference>
<dbReference type="Gene3D" id="3.30.450.20">
    <property type="entry name" value="PAS domain"/>
    <property type="match status" value="1"/>
</dbReference>
<sequence length="766" mass="86787">MHVTNDPVANNIRQIYPYRVDLENCDDEPLRHIQVIQAHACLIALGKDDLIARYVSGNSQEIIGKPWQEIMDRHMREILPYEITAQISVGLGREDGFETLNPIQAFFKVGTERVLKNVIIHQNGDFLLVEVESASEFIQASRYQQLLSRAIAKIQQIREYDNLFTETAKVIRQVTAYDRVMVYRFDKDYNGEVIAEARGENLEPFEGLRYPHTDIPKQARELYLKNRVRLISNGVETPARLHSSVAVEEAPLDLTMATSRGVSPVHLEYLSHMGVNNSLSVAIVLEGKLWGLFALHHYSPRFIDYSIRSMLAFVGQIFSGHLSLQSANRYRQETLTRNLARLAIGEMITKTRNLFDGLTKGTHNIRNLFSGISGAAIHFENRYEAYDTTPPLEDIQALIRFVQEKGNPESNLVFTNEKIGEVFKPFEHYCDEAAGVLIIFMNPDFSDWICWFRPGISQTITWGGQPEKELITSEDGTRRLGPRRSFARYVETVEGCSAPWLKEEIDTAISLRITILNSLMERYTEVKQVNEQLKKALQDLETFSYTVSHDLRAPLRAINGYTEILAEDYGDQLDAEGHEIITKIHAGVQQMNSFITDILELSRVGSGGMQLESLQVSAIAAEVIAELLPVYAADTEIRIEMTENMPTVIADKRMLRQLLMNLISNALKYMQPGPDSESALQIGTRKHGRDNRPSFYISNTGPSIPKEYADTIFEMFSRLSTQSETEGTGVGLAIVERIVNRHNGKVWVSDDILGVTFNFYLAPEQL</sequence>
<feature type="domain" description="Phytochrome chromophore attachment site" evidence="10">
    <location>
        <begin position="159"/>
        <end position="316"/>
    </location>
</feature>
<dbReference type="Pfam" id="PF00512">
    <property type="entry name" value="HisKA"/>
    <property type="match status" value="1"/>
</dbReference>
<dbReference type="SMART" id="SM00388">
    <property type="entry name" value="HisKA"/>
    <property type="match status" value="1"/>
</dbReference>
<dbReference type="PRINTS" id="PR01033">
    <property type="entry name" value="PHYTOCHROME"/>
</dbReference>
<dbReference type="Proteomes" id="UP000237662">
    <property type="component" value="Unassembled WGS sequence"/>
</dbReference>
<name>A0A2S6I939_9BACT</name>
<dbReference type="Pfam" id="PF00360">
    <property type="entry name" value="PHY"/>
    <property type="match status" value="1"/>
</dbReference>
<dbReference type="InterPro" id="IPR050351">
    <property type="entry name" value="BphY/WalK/GraS-like"/>
</dbReference>
<dbReference type="RefSeq" id="WP_104418583.1">
    <property type="nucleotide sequence ID" value="NZ_PTJC01000005.1"/>
</dbReference>
<dbReference type="EMBL" id="PTJC01000005">
    <property type="protein sequence ID" value="PPK88005.1"/>
    <property type="molecule type" value="Genomic_DNA"/>
</dbReference>
<keyword evidence="6" id="KW-0808">Transferase</keyword>
<dbReference type="Gene3D" id="3.30.450.270">
    <property type="match status" value="1"/>
</dbReference>
<evidence type="ECO:0000259" key="10">
    <source>
        <dbReference type="PROSITE" id="PS50046"/>
    </source>
</evidence>
<dbReference type="GO" id="GO:0009584">
    <property type="term" value="P:detection of visible light"/>
    <property type="evidence" value="ECO:0007669"/>
    <property type="project" value="InterPro"/>
</dbReference>
<dbReference type="SUPFAM" id="SSF47384">
    <property type="entry name" value="Homodimeric domain of signal transducing histidine kinase"/>
    <property type="match status" value="1"/>
</dbReference>
<evidence type="ECO:0000313" key="13">
    <source>
        <dbReference type="Proteomes" id="UP000237662"/>
    </source>
</evidence>
<dbReference type="EC" id="2.7.13.3" evidence="3"/>
<dbReference type="AlphaFoldDB" id="A0A2S6I939"/>
<protein>
    <recommendedName>
        <fullName evidence="3">histidine kinase</fullName>
        <ecNumber evidence="3">2.7.13.3</ecNumber>
    </recommendedName>
</protein>
<evidence type="ECO:0000256" key="1">
    <source>
        <dbReference type="ARBA" id="ARBA00000085"/>
    </source>
</evidence>
<dbReference type="SMART" id="SM00387">
    <property type="entry name" value="HATPase_c"/>
    <property type="match status" value="1"/>
</dbReference>
<feature type="domain" description="Histidine kinase" evidence="11">
    <location>
        <begin position="546"/>
        <end position="765"/>
    </location>
</feature>
<dbReference type="Gene3D" id="1.10.287.130">
    <property type="match status" value="1"/>
</dbReference>
<dbReference type="PANTHER" id="PTHR42878">
    <property type="entry name" value="TWO-COMPONENT HISTIDINE KINASE"/>
    <property type="match status" value="1"/>
</dbReference>
<keyword evidence="5" id="KW-0716">Sensory transduction</keyword>
<dbReference type="GO" id="GO:0030295">
    <property type="term" value="F:protein kinase activator activity"/>
    <property type="evidence" value="ECO:0007669"/>
    <property type="project" value="TreeGrafter"/>
</dbReference>
<dbReference type="Gene3D" id="3.30.450.40">
    <property type="match status" value="1"/>
</dbReference>
<dbReference type="GO" id="GO:0006355">
    <property type="term" value="P:regulation of DNA-templated transcription"/>
    <property type="evidence" value="ECO:0007669"/>
    <property type="project" value="InterPro"/>
</dbReference>
<dbReference type="SMART" id="SM00065">
    <property type="entry name" value="GAF"/>
    <property type="match status" value="1"/>
</dbReference>
<accession>A0A2S6I939</accession>
<evidence type="ECO:0000256" key="4">
    <source>
        <dbReference type="ARBA" id="ARBA00022543"/>
    </source>
</evidence>
<dbReference type="SUPFAM" id="SSF55874">
    <property type="entry name" value="ATPase domain of HSP90 chaperone/DNA topoisomerase II/histidine kinase"/>
    <property type="match status" value="1"/>
</dbReference>
<dbReference type="InterPro" id="IPR035965">
    <property type="entry name" value="PAS-like_dom_sf"/>
</dbReference>
<reference evidence="12 13" key="1">
    <citation type="submission" date="2018-02" db="EMBL/GenBank/DDBJ databases">
        <title>Genomic Encyclopedia of Archaeal and Bacterial Type Strains, Phase II (KMG-II): from individual species to whole genera.</title>
        <authorList>
            <person name="Goeker M."/>
        </authorList>
    </citation>
    <scope>NUCLEOTIDE SEQUENCE [LARGE SCALE GENOMIC DNA]</scope>
    <source>
        <strain evidence="12 13">DSM 29526</strain>
    </source>
</reference>
<dbReference type="Pfam" id="PF08446">
    <property type="entry name" value="PAS_2"/>
    <property type="match status" value="1"/>
</dbReference>
<dbReference type="InterPro" id="IPR029016">
    <property type="entry name" value="GAF-like_dom_sf"/>
</dbReference>
<comment type="catalytic activity">
    <reaction evidence="1">
        <text>ATP + protein L-histidine = ADP + protein N-phospho-L-histidine.</text>
        <dbReference type="EC" id="2.7.13.3"/>
    </reaction>
</comment>
<dbReference type="Pfam" id="PF02518">
    <property type="entry name" value="HATPase_c"/>
    <property type="match status" value="1"/>
</dbReference>